<dbReference type="Pfam" id="PF02687">
    <property type="entry name" value="FtsX"/>
    <property type="match status" value="2"/>
</dbReference>
<dbReference type="InterPro" id="IPR038766">
    <property type="entry name" value="Membrane_comp_ABC_pdt"/>
</dbReference>
<keyword evidence="3 6" id="KW-0812">Transmembrane</keyword>
<feature type="transmembrane region" description="Helical" evidence="6">
    <location>
        <begin position="710"/>
        <end position="733"/>
    </location>
</feature>
<feature type="transmembrane region" description="Helical" evidence="6">
    <location>
        <begin position="255"/>
        <end position="279"/>
    </location>
</feature>
<feature type="transmembrane region" description="Helical" evidence="6">
    <location>
        <begin position="753"/>
        <end position="784"/>
    </location>
</feature>
<dbReference type="RefSeq" id="WP_173805691.1">
    <property type="nucleotide sequence ID" value="NZ_JABSNM010000009.1"/>
</dbReference>
<evidence type="ECO:0000313" key="8">
    <source>
        <dbReference type="EMBL" id="NRT56688.1"/>
    </source>
</evidence>
<feature type="domain" description="ABC3 transporter permease C-terminal" evidence="7">
    <location>
        <begin position="257"/>
        <end position="381"/>
    </location>
</feature>
<dbReference type="EMBL" id="JABSNM010000009">
    <property type="protein sequence ID" value="NRT56688.1"/>
    <property type="molecule type" value="Genomic_DNA"/>
</dbReference>
<keyword evidence="4 6" id="KW-1133">Transmembrane helix</keyword>
<feature type="transmembrane region" description="Helical" evidence="6">
    <location>
        <begin position="353"/>
        <end position="371"/>
    </location>
</feature>
<comment type="caution">
    <text evidence="8">The sequence shown here is derived from an EMBL/GenBank/DDBJ whole genome shotgun (WGS) entry which is preliminary data.</text>
</comment>
<feature type="transmembrane region" description="Helical" evidence="6">
    <location>
        <begin position="21"/>
        <end position="41"/>
    </location>
</feature>
<proteinExistence type="predicted"/>
<evidence type="ECO:0000256" key="2">
    <source>
        <dbReference type="ARBA" id="ARBA00022475"/>
    </source>
</evidence>
<organism evidence="8 9">
    <name type="scientific">Sphaerotilus uruguayifluvii</name>
    <dbReference type="NCBI Taxonomy" id="2735897"/>
    <lineage>
        <taxon>Bacteria</taxon>
        <taxon>Pseudomonadati</taxon>
        <taxon>Pseudomonadota</taxon>
        <taxon>Betaproteobacteria</taxon>
        <taxon>Burkholderiales</taxon>
        <taxon>Sphaerotilaceae</taxon>
        <taxon>Sphaerotilus</taxon>
    </lineage>
</organism>
<feature type="transmembrane region" description="Helical" evidence="6">
    <location>
        <begin position="300"/>
        <end position="333"/>
    </location>
</feature>
<comment type="subcellular location">
    <subcellularLocation>
        <location evidence="1">Cell membrane</location>
        <topology evidence="1">Multi-pass membrane protein</topology>
    </subcellularLocation>
</comment>
<keyword evidence="9" id="KW-1185">Reference proteome</keyword>
<keyword evidence="2" id="KW-1003">Cell membrane</keyword>
<gene>
    <name evidence="8" type="ORF">HNQ01_002431</name>
</gene>
<reference evidence="8 9" key="1">
    <citation type="submission" date="2020-05" db="EMBL/GenBank/DDBJ databases">
        <title>Genomic Encyclopedia of Type Strains, Phase IV (KMG-V): Genome sequencing to study the core and pangenomes of soil and plant-associated prokaryotes.</title>
        <authorList>
            <person name="Whitman W."/>
        </authorList>
    </citation>
    <scope>NUCLEOTIDE SEQUENCE [LARGE SCALE GENOMIC DNA]</scope>
    <source>
        <strain evidence="8 9">C29</strain>
    </source>
</reference>
<feature type="transmembrane region" description="Helical" evidence="6">
    <location>
        <begin position="473"/>
        <end position="497"/>
    </location>
</feature>
<sequence>MRARHLLTLAAQEARHHPGRIAVALLAVALGVALAFAVHLINASALAEFGQAVRTVNGQPDLELRAAGGRDLDEALYTRVAALAAVAQASPVIEIDTVAIDASGRKRALKLIGQDLLVAATLAPALLPRPDPARGADLRLAGLDPRQVFLNPAAQQLLGVPAGGRLRLQSGNRIVALTVGGTVAAEAAPLAVIDIAGAQAFFGRPGRISRIDLRLAPGADRAGLLAVLGPGVRAAAPDEAAQRVSNLSQAYRVNLTVLALVALFTGAFLVFSVQSQAVAKRVPQLALLGVLGMTGRERLALVLLESALLGLAGAAAGLALGTGLALLALRVLGGDLGSGLLGGSAPALQWSDTAAWVYGGLGLLAALAGGWQPAQRAARLAPAQSLKGLGGEDLSPRRPWLGPLLLVLGVALAFAPPWRELPLGAYAAVALLLVGGIATVPLLVGAVLGRRAGPRQPVLLLAVERARDQRDSAAITVAGVVASLALSVALTVMVASFRDSVTGWLEEVLPADLYARTAATAAQADGAYLEPAFLRAAAALPGVARVQAQRVVPIELDPARAPLALIARELGDARRTLPLVGEPVEAGSDGLPELWASEGAVALYGLSPGRRVALPLPDGRRVEMRVRGVWRDYARQQGSLAIDRAAWQRLSGDERINDLALWLAPGADLDAVRRGLRALTADAALLEIATPAEIRATSLAIFDRSFAVTYWLQAVAIVIGLFGIAASFSSQVLARRREFGALQHLGMDRRQVLALVCAEGAVWTGFGALLGLALGLAVSVVLVHVVNPQSFHWTMDMALPWGRLAALAVAVLVAGTLTAWIAGRAAASREMALAVKEDW</sequence>
<evidence type="ECO:0000256" key="3">
    <source>
        <dbReference type="ARBA" id="ARBA00022692"/>
    </source>
</evidence>
<dbReference type="PANTHER" id="PTHR30287">
    <property type="entry name" value="MEMBRANE COMPONENT OF PREDICTED ABC SUPERFAMILY METABOLITE UPTAKE TRANSPORTER"/>
    <property type="match status" value="1"/>
</dbReference>
<dbReference type="Proteomes" id="UP001516061">
    <property type="component" value="Unassembled WGS sequence"/>
</dbReference>
<name>A0ABX2G310_9BURK</name>
<feature type="transmembrane region" description="Helical" evidence="6">
    <location>
        <begin position="424"/>
        <end position="448"/>
    </location>
</feature>
<evidence type="ECO:0000256" key="6">
    <source>
        <dbReference type="SAM" id="Phobius"/>
    </source>
</evidence>
<dbReference type="InterPro" id="IPR003838">
    <property type="entry name" value="ABC3_permease_C"/>
</dbReference>
<protein>
    <submittedName>
        <fullName evidence="8">ABC transport system permease protein</fullName>
    </submittedName>
</protein>
<keyword evidence="5 6" id="KW-0472">Membrane</keyword>
<evidence type="ECO:0000313" key="9">
    <source>
        <dbReference type="Proteomes" id="UP001516061"/>
    </source>
</evidence>
<evidence type="ECO:0000256" key="4">
    <source>
        <dbReference type="ARBA" id="ARBA00022989"/>
    </source>
</evidence>
<evidence type="ECO:0000256" key="5">
    <source>
        <dbReference type="ARBA" id="ARBA00023136"/>
    </source>
</evidence>
<evidence type="ECO:0000256" key="1">
    <source>
        <dbReference type="ARBA" id="ARBA00004651"/>
    </source>
</evidence>
<feature type="transmembrane region" description="Helical" evidence="6">
    <location>
        <begin position="400"/>
        <end position="418"/>
    </location>
</feature>
<feature type="domain" description="ABC3 transporter permease C-terminal" evidence="7">
    <location>
        <begin position="714"/>
        <end position="829"/>
    </location>
</feature>
<evidence type="ECO:0000259" key="7">
    <source>
        <dbReference type="Pfam" id="PF02687"/>
    </source>
</evidence>
<accession>A0ABX2G310</accession>
<feature type="transmembrane region" description="Helical" evidence="6">
    <location>
        <begin position="804"/>
        <end position="823"/>
    </location>
</feature>
<dbReference type="PANTHER" id="PTHR30287:SF2">
    <property type="entry name" value="BLL1001 PROTEIN"/>
    <property type="match status" value="1"/>
</dbReference>